<feature type="non-terminal residue" evidence="3">
    <location>
        <position position="1"/>
    </location>
</feature>
<evidence type="ECO:0000256" key="2">
    <source>
        <dbReference type="SAM" id="Phobius"/>
    </source>
</evidence>
<feature type="non-terminal residue" evidence="3">
    <location>
        <position position="483"/>
    </location>
</feature>
<organism evidence="3 4">
    <name type="scientific">Candidula unifasciata</name>
    <dbReference type="NCBI Taxonomy" id="100452"/>
    <lineage>
        <taxon>Eukaryota</taxon>
        <taxon>Metazoa</taxon>
        <taxon>Spiralia</taxon>
        <taxon>Lophotrochozoa</taxon>
        <taxon>Mollusca</taxon>
        <taxon>Gastropoda</taxon>
        <taxon>Heterobranchia</taxon>
        <taxon>Euthyneura</taxon>
        <taxon>Panpulmonata</taxon>
        <taxon>Eupulmonata</taxon>
        <taxon>Stylommatophora</taxon>
        <taxon>Helicina</taxon>
        <taxon>Helicoidea</taxon>
        <taxon>Geomitridae</taxon>
        <taxon>Candidula</taxon>
    </lineage>
</organism>
<dbReference type="GO" id="GO:0005262">
    <property type="term" value="F:calcium channel activity"/>
    <property type="evidence" value="ECO:0007669"/>
    <property type="project" value="TreeGrafter"/>
</dbReference>
<reference evidence="3" key="1">
    <citation type="submission" date="2021-04" db="EMBL/GenBank/DDBJ databases">
        <authorList>
            <consortium name="Molecular Ecology Group"/>
        </authorList>
    </citation>
    <scope>NUCLEOTIDE SEQUENCE</scope>
</reference>
<proteinExistence type="predicted"/>
<accession>A0A8S3YUF8</accession>
<dbReference type="InterPro" id="IPR036770">
    <property type="entry name" value="Ankyrin_rpt-contain_sf"/>
</dbReference>
<feature type="transmembrane region" description="Helical" evidence="2">
    <location>
        <begin position="335"/>
        <end position="357"/>
    </location>
</feature>
<comment type="caution">
    <text evidence="3">The sequence shown here is derived from an EMBL/GenBank/DDBJ whole genome shotgun (WGS) entry which is preliminary data.</text>
</comment>
<evidence type="ECO:0000313" key="3">
    <source>
        <dbReference type="EMBL" id="CAG5120787.1"/>
    </source>
</evidence>
<feature type="transmembrane region" description="Helical" evidence="2">
    <location>
        <begin position="307"/>
        <end position="329"/>
    </location>
</feature>
<dbReference type="EMBL" id="CAJHNH020000965">
    <property type="protein sequence ID" value="CAG5120787.1"/>
    <property type="molecule type" value="Genomic_DNA"/>
</dbReference>
<dbReference type="OrthoDB" id="533508at2759"/>
<protein>
    <recommendedName>
        <fullName evidence="5">Ion transport domain-containing protein</fullName>
    </recommendedName>
</protein>
<sequence length="483" mass="55509">PEVLDIMLDIFEAMKRDCNINHQNKNGETPLILAARLDMAICNFCFLCIEYCLNFGNSLLHMLTSLSVTRPGRCGHFLEVIQVILDRAPMWYGGRQSMRIKDKDQDFLFVRRRAILKLTTEIPNNSGLTVLDLACKVGQITRYDVTNIIPRTIGSLSMSFPSNKVTPRTSCLTWLLVSGRTLPQNAAKVLDIQPFCDIEAAYGAVANWSYAILMAMHILYMSVFSRGIIFTIFFLSLVQAGQVWILLNDSRLRPGDRGVHSSALVTYIIVPLEPLIIILYSVYRLTKFCCCSGDISSRHRFSQTEHMLKTSLMVLISHIYCLFVILWIVMYITDFWFMDIFLSIALCLGWMLSIAFTRGFKVINYFWRLIQIMIVRDVFKFLVIYLFILLAFSFDFHAQFQGISDDVVNIYPNPAYTIFLMFNMMIGMEYVFQGDVVSDGLKAESRSDVFMKILYILYMILATIVLLNILIAMMNDSYQEILE</sequence>
<feature type="transmembrane region" description="Helical" evidence="2">
    <location>
        <begin position="453"/>
        <end position="474"/>
    </location>
</feature>
<feature type="transmembrane region" description="Helical" evidence="2">
    <location>
        <begin position="227"/>
        <end position="247"/>
    </location>
</feature>
<dbReference type="InterPro" id="IPR024862">
    <property type="entry name" value="TRPV"/>
</dbReference>
<dbReference type="GO" id="GO:0098703">
    <property type="term" value="P:calcium ion import across plasma membrane"/>
    <property type="evidence" value="ECO:0007669"/>
    <property type="project" value="TreeGrafter"/>
</dbReference>
<keyword evidence="1" id="KW-0677">Repeat</keyword>
<dbReference type="Gene3D" id="1.25.40.20">
    <property type="entry name" value="Ankyrin repeat-containing domain"/>
    <property type="match status" value="1"/>
</dbReference>
<evidence type="ECO:0008006" key="5">
    <source>
        <dbReference type="Google" id="ProtNLM"/>
    </source>
</evidence>
<dbReference type="PANTHER" id="PTHR10582:SF2">
    <property type="entry name" value="INACTIVE"/>
    <property type="match status" value="1"/>
</dbReference>
<keyword evidence="2" id="KW-0812">Transmembrane</keyword>
<evidence type="ECO:0000256" key="1">
    <source>
        <dbReference type="ARBA" id="ARBA00022737"/>
    </source>
</evidence>
<keyword evidence="2" id="KW-1133">Transmembrane helix</keyword>
<keyword evidence="2" id="KW-0472">Membrane</keyword>
<dbReference type="AlphaFoldDB" id="A0A8S3YUF8"/>
<evidence type="ECO:0000313" key="4">
    <source>
        <dbReference type="Proteomes" id="UP000678393"/>
    </source>
</evidence>
<dbReference type="Proteomes" id="UP000678393">
    <property type="component" value="Unassembled WGS sequence"/>
</dbReference>
<dbReference type="SUPFAM" id="SSF48403">
    <property type="entry name" value="Ankyrin repeat"/>
    <property type="match status" value="1"/>
</dbReference>
<feature type="transmembrane region" description="Helical" evidence="2">
    <location>
        <begin position="200"/>
        <end position="220"/>
    </location>
</feature>
<feature type="transmembrane region" description="Helical" evidence="2">
    <location>
        <begin position="267"/>
        <end position="286"/>
    </location>
</feature>
<gene>
    <name evidence="3" type="ORF">CUNI_LOCUS6345</name>
</gene>
<name>A0A8S3YUF8_9EUPU</name>
<keyword evidence="4" id="KW-1185">Reference proteome</keyword>
<feature type="transmembrane region" description="Helical" evidence="2">
    <location>
        <begin position="378"/>
        <end position="394"/>
    </location>
</feature>
<dbReference type="PANTHER" id="PTHR10582">
    <property type="entry name" value="TRANSIENT RECEPTOR POTENTIAL ION CHANNEL PROTEIN"/>
    <property type="match status" value="1"/>
</dbReference>
<dbReference type="GO" id="GO:0005886">
    <property type="term" value="C:plasma membrane"/>
    <property type="evidence" value="ECO:0007669"/>
    <property type="project" value="TreeGrafter"/>
</dbReference>
<feature type="transmembrane region" description="Helical" evidence="2">
    <location>
        <begin position="414"/>
        <end position="432"/>
    </location>
</feature>